<comment type="subcellular location">
    <subcellularLocation>
        <location evidence="1">Secreted</location>
    </subcellularLocation>
</comment>
<evidence type="ECO:0000256" key="8">
    <source>
        <dbReference type="ARBA" id="ARBA00023026"/>
    </source>
</evidence>
<dbReference type="InterPro" id="IPR000768">
    <property type="entry name" value="ART"/>
</dbReference>
<dbReference type="GO" id="GO:0106274">
    <property type="term" value="F:NAD+-protein-arginine ADP-ribosyltransferase activity"/>
    <property type="evidence" value="ECO:0007669"/>
    <property type="project" value="UniProtKB-EC"/>
</dbReference>
<keyword evidence="6 10" id="KW-0808">Transferase</keyword>
<evidence type="ECO:0000256" key="1">
    <source>
        <dbReference type="ARBA" id="ARBA00004613"/>
    </source>
</evidence>
<gene>
    <name evidence="12" type="ORF">EDS130_LOCUS45089</name>
    <name evidence="11" type="ORF">XAT740_LOCUS6465</name>
</gene>
<dbReference type="EMBL" id="CAJNOJ010000998">
    <property type="protein sequence ID" value="CAF1537888.1"/>
    <property type="molecule type" value="Genomic_DNA"/>
</dbReference>
<accession>A0A815W205</accession>
<evidence type="ECO:0000256" key="3">
    <source>
        <dbReference type="ARBA" id="ARBA00022525"/>
    </source>
</evidence>
<keyword evidence="5 10" id="KW-0328">Glycosyltransferase</keyword>
<evidence type="ECO:0000256" key="10">
    <source>
        <dbReference type="RuleBase" id="RU361228"/>
    </source>
</evidence>
<proteinExistence type="inferred from homology"/>
<keyword evidence="3" id="KW-0964">Secreted</keyword>
<evidence type="ECO:0000256" key="5">
    <source>
        <dbReference type="ARBA" id="ARBA00022676"/>
    </source>
</evidence>
<dbReference type="Proteomes" id="UP000663852">
    <property type="component" value="Unassembled WGS sequence"/>
</dbReference>
<sequence>MSAAEGGAILWYYTSNTNTCSQSESATALPSEWILYRDIEIDMIEEAYQKGMPHLLLDRYRIDLATYTHVVLDTSDEHRVTKREVVANRITGLRSNRFGSLPGITSTSIPTPTYGAYSTWCPFLTAWLNTSAGKRILFQFSSCIEICAEGIIEEAKTHSNKVTIEAAYMAKKIQECLNKPRVEVSKTAIGLYTKDSFLYFALNKAVREYDLSKLFTLGPLCFLINDYASVAEEFVGIVYRGVQLTNADIQEYRQAIGTWKTWPAYTSTSKNRTLAEAYGNTLFVIEIIHCPLSAPRNFDIAEFSSFPEEEEVLLLAGCSFQVVHVHYDLRQKLIIDARI</sequence>
<evidence type="ECO:0000256" key="7">
    <source>
        <dbReference type="ARBA" id="ARBA00022695"/>
    </source>
</evidence>
<dbReference type="Proteomes" id="UP000663828">
    <property type="component" value="Unassembled WGS sequence"/>
</dbReference>
<keyword evidence="13" id="KW-1185">Reference proteome</keyword>
<comment type="caution">
    <text evidence="12">The sequence shown here is derived from an EMBL/GenBank/DDBJ whole genome shotgun (WGS) entry which is preliminary data.</text>
</comment>
<keyword evidence="10" id="KW-0521">NADP</keyword>
<evidence type="ECO:0000256" key="6">
    <source>
        <dbReference type="ARBA" id="ARBA00022679"/>
    </source>
</evidence>
<dbReference type="PROSITE" id="PS51996">
    <property type="entry name" value="TR_MART"/>
    <property type="match status" value="1"/>
</dbReference>
<dbReference type="PANTHER" id="PTHR10339:SF25">
    <property type="entry name" value="SECRETED EXOENZYME S"/>
    <property type="match status" value="1"/>
</dbReference>
<dbReference type="InterPro" id="IPR050999">
    <property type="entry name" value="ADP-ribosyltransferase_ARG"/>
</dbReference>
<dbReference type="SUPFAM" id="SSF117839">
    <property type="entry name" value="WWE domain"/>
    <property type="match status" value="1"/>
</dbReference>
<evidence type="ECO:0000256" key="2">
    <source>
        <dbReference type="ARBA" id="ARBA00009558"/>
    </source>
</evidence>
<organism evidence="12 14">
    <name type="scientific">Adineta ricciae</name>
    <name type="common">Rotifer</name>
    <dbReference type="NCBI Taxonomy" id="249248"/>
    <lineage>
        <taxon>Eukaryota</taxon>
        <taxon>Metazoa</taxon>
        <taxon>Spiralia</taxon>
        <taxon>Gnathifera</taxon>
        <taxon>Rotifera</taxon>
        <taxon>Eurotatoria</taxon>
        <taxon>Bdelloidea</taxon>
        <taxon>Adinetida</taxon>
        <taxon>Adinetidae</taxon>
        <taxon>Adineta</taxon>
    </lineage>
</organism>
<dbReference type="GO" id="GO:0090729">
    <property type="term" value="F:toxin activity"/>
    <property type="evidence" value="ECO:0007669"/>
    <property type="project" value="UniProtKB-KW"/>
</dbReference>
<dbReference type="Pfam" id="PF01129">
    <property type="entry name" value="ART"/>
    <property type="match status" value="1"/>
</dbReference>
<name>A0A815W205_ADIRI</name>
<dbReference type="AlphaFoldDB" id="A0A815W205"/>
<comment type="similarity">
    <text evidence="2 10">Belongs to the Arg-specific ADP-ribosyltransferase family.</text>
</comment>
<dbReference type="GO" id="GO:0005576">
    <property type="term" value="C:extracellular region"/>
    <property type="evidence" value="ECO:0007669"/>
    <property type="project" value="UniProtKB-SubCell"/>
</dbReference>
<dbReference type="EC" id="2.4.2.31" evidence="10"/>
<evidence type="ECO:0000313" key="13">
    <source>
        <dbReference type="Proteomes" id="UP000663828"/>
    </source>
</evidence>
<keyword evidence="7" id="KW-0548">Nucleotidyltransferase</keyword>
<dbReference type="InterPro" id="IPR037197">
    <property type="entry name" value="WWE_dom_sf"/>
</dbReference>
<dbReference type="PANTHER" id="PTHR10339">
    <property type="entry name" value="ADP-RIBOSYLTRANSFERASE"/>
    <property type="match status" value="1"/>
</dbReference>
<dbReference type="Gene3D" id="3.90.176.10">
    <property type="entry name" value="Toxin ADP-ribosyltransferase, Chain A, domain 1"/>
    <property type="match status" value="1"/>
</dbReference>
<evidence type="ECO:0000256" key="4">
    <source>
        <dbReference type="ARBA" id="ARBA00022656"/>
    </source>
</evidence>
<dbReference type="GO" id="GO:0003950">
    <property type="term" value="F:NAD+ poly-ADP-ribosyltransferase activity"/>
    <property type="evidence" value="ECO:0007669"/>
    <property type="project" value="TreeGrafter"/>
</dbReference>
<dbReference type="GO" id="GO:0016779">
    <property type="term" value="F:nucleotidyltransferase activity"/>
    <property type="evidence" value="ECO:0007669"/>
    <property type="project" value="UniProtKB-KW"/>
</dbReference>
<comment type="catalytic activity">
    <reaction evidence="9 10">
        <text>L-arginyl-[protein] + NAD(+) = N(omega)-(ADP-D-ribosyl)-L-arginyl-[protein] + nicotinamide + H(+)</text>
        <dbReference type="Rhea" id="RHEA:19149"/>
        <dbReference type="Rhea" id="RHEA-COMP:10532"/>
        <dbReference type="Rhea" id="RHEA-COMP:15087"/>
        <dbReference type="ChEBI" id="CHEBI:15378"/>
        <dbReference type="ChEBI" id="CHEBI:17154"/>
        <dbReference type="ChEBI" id="CHEBI:29965"/>
        <dbReference type="ChEBI" id="CHEBI:57540"/>
        <dbReference type="ChEBI" id="CHEBI:142554"/>
        <dbReference type="EC" id="2.4.2.31"/>
    </reaction>
</comment>
<dbReference type="SUPFAM" id="SSF56399">
    <property type="entry name" value="ADP-ribosylation"/>
    <property type="match status" value="1"/>
</dbReference>
<evidence type="ECO:0000313" key="12">
    <source>
        <dbReference type="EMBL" id="CAF1537888.1"/>
    </source>
</evidence>
<dbReference type="OrthoDB" id="423533at2759"/>
<protein>
    <recommendedName>
        <fullName evidence="10">NAD(P)(+)--arginine ADP-ribosyltransferase</fullName>
        <ecNumber evidence="10">2.4.2.31</ecNumber>
    </recommendedName>
    <alternativeName>
        <fullName evidence="10">Mono(ADP-ribosyl)transferase</fullName>
    </alternativeName>
</protein>
<dbReference type="EMBL" id="CAJNOR010000294">
    <property type="protein sequence ID" value="CAF0870463.1"/>
    <property type="molecule type" value="Genomic_DNA"/>
</dbReference>
<reference evidence="12" key="1">
    <citation type="submission" date="2021-02" db="EMBL/GenBank/DDBJ databases">
        <authorList>
            <person name="Nowell W R."/>
        </authorList>
    </citation>
    <scope>NUCLEOTIDE SEQUENCE</scope>
</reference>
<evidence type="ECO:0000256" key="9">
    <source>
        <dbReference type="ARBA" id="ARBA00047597"/>
    </source>
</evidence>
<keyword evidence="10" id="KW-0520">NAD</keyword>
<evidence type="ECO:0000313" key="14">
    <source>
        <dbReference type="Proteomes" id="UP000663852"/>
    </source>
</evidence>
<keyword evidence="4" id="KW-0800">Toxin</keyword>
<keyword evidence="8" id="KW-0843">Virulence</keyword>
<evidence type="ECO:0000313" key="11">
    <source>
        <dbReference type="EMBL" id="CAF0870463.1"/>
    </source>
</evidence>